<feature type="region of interest" description="Disordered" evidence="1">
    <location>
        <begin position="332"/>
        <end position="361"/>
    </location>
</feature>
<protein>
    <recommendedName>
        <fullName evidence="2">F-box domain-containing protein</fullName>
    </recommendedName>
</protein>
<feature type="domain" description="F-box" evidence="2">
    <location>
        <begin position="103"/>
        <end position="157"/>
    </location>
</feature>
<dbReference type="EMBL" id="ML119742">
    <property type="protein sequence ID" value="RPA76579.1"/>
    <property type="molecule type" value="Genomic_DNA"/>
</dbReference>
<dbReference type="AlphaFoldDB" id="A0A3N4HS96"/>
<organism evidence="3 4">
    <name type="scientific">Ascobolus immersus RN42</name>
    <dbReference type="NCBI Taxonomy" id="1160509"/>
    <lineage>
        <taxon>Eukaryota</taxon>
        <taxon>Fungi</taxon>
        <taxon>Dikarya</taxon>
        <taxon>Ascomycota</taxon>
        <taxon>Pezizomycotina</taxon>
        <taxon>Pezizomycetes</taxon>
        <taxon>Pezizales</taxon>
        <taxon>Ascobolaceae</taxon>
        <taxon>Ascobolus</taxon>
    </lineage>
</organism>
<reference evidence="3 4" key="1">
    <citation type="journal article" date="2018" name="Nat. Ecol. Evol.">
        <title>Pezizomycetes genomes reveal the molecular basis of ectomycorrhizal truffle lifestyle.</title>
        <authorList>
            <person name="Murat C."/>
            <person name="Payen T."/>
            <person name="Noel B."/>
            <person name="Kuo A."/>
            <person name="Morin E."/>
            <person name="Chen J."/>
            <person name="Kohler A."/>
            <person name="Krizsan K."/>
            <person name="Balestrini R."/>
            <person name="Da Silva C."/>
            <person name="Montanini B."/>
            <person name="Hainaut M."/>
            <person name="Levati E."/>
            <person name="Barry K.W."/>
            <person name="Belfiori B."/>
            <person name="Cichocki N."/>
            <person name="Clum A."/>
            <person name="Dockter R.B."/>
            <person name="Fauchery L."/>
            <person name="Guy J."/>
            <person name="Iotti M."/>
            <person name="Le Tacon F."/>
            <person name="Lindquist E.A."/>
            <person name="Lipzen A."/>
            <person name="Malagnac F."/>
            <person name="Mello A."/>
            <person name="Molinier V."/>
            <person name="Miyauchi S."/>
            <person name="Poulain J."/>
            <person name="Riccioni C."/>
            <person name="Rubini A."/>
            <person name="Sitrit Y."/>
            <person name="Splivallo R."/>
            <person name="Traeger S."/>
            <person name="Wang M."/>
            <person name="Zifcakova L."/>
            <person name="Wipf D."/>
            <person name="Zambonelli A."/>
            <person name="Paolocci F."/>
            <person name="Nowrousian M."/>
            <person name="Ottonello S."/>
            <person name="Baldrian P."/>
            <person name="Spatafora J.W."/>
            <person name="Henrissat B."/>
            <person name="Nagy L.G."/>
            <person name="Aury J.M."/>
            <person name="Wincker P."/>
            <person name="Grigoriev I.V."/>
            <person name="Bonfante P."/>
            <person name="Martin F.M."/>
        </authorList>
    </citation>
    <scope>NUCLEOTIDE SEQUENCE [LARGE SCALE GENOMIC DNA]</scope>
    <source>
        <strain evidence="3 4">RN42</strain>
    </source>
</reference>
<keyword evidence="4" id="KW-1185">Reference proteome</keyword>
<sequence>MLQTGSDNNTPAPLLSVMSFGEHISGLKKHYREIVSKYRPCADWGQCPEEYWPDLARAMWPKGTASVDDIIRIRSRLGEYDMIKGMPAKAVRSSSPDMEFESSFRLLDLPNKLIHKICTYVDSPLTFLLLGQVNQRLNLIISTPYTRQSFSQQWIQTYCDGNRGPDIIEYIVRFLHRHCVPPHTCTHRESIPLAGPYEDGDEGAEEFMLQEGTFIVEDLYGSLIYYPDSGVKHERMYETVLGDIVAASPAWRKTLFDRIISRDNAIEEIQESTLSSLQLDIEDAVLAYELWKFWHYRGVFHTKLFTTPILDMRWHMMREKWDCRCGAESSVLSEQPNGPETRVIYGHKWQKREDGDETDSD</sequence>
<name>A0A3N4HS96_ASCIM</name>
<evidence type="ECO:0000313" key="4">
    <source>
        <dbReference type="Proteomes" id="UP000275078"/>
    </source>
</evidence>
<dbReference type="PROSITE" id="PS50181">
    <property type="entry name" value="FBOX"/>
    <property type="match status" value="1"/>
</dbReference>
<dbReference type="InterPro" id="IPR001810">
    <property type="entry name" value="F-box_dom"/>
</dbReference>
<evidence type="ECO:0000313" key="3">
    <source>
        <dbReference type="EMBL" id="RPA76579.1"/>
    </source>
</evidence>
<gene>
    <name evidence="3" type="ORF">BJ508DRAFT_331021</name>
</gene>
<accession>A0A3N4HS96</accession>
<dbReference type="Proteomes" id="UP000275078">
    <property type="component" value="Unassembled WGS sequence"/>
</dbReference>
<dbReference type="OrthoDB" id="5238783at2759"/>
<evidence type="ECO:0000256" key="1">
    <source>
        <dbReference type="SAM" id="MobiDB-lite"/>
    </source>
</evidence>
<evidence type="ECO:0000259" key="2">
    <source>
        <dbReference type="PROSITE" id="PS50181"/>
    </source>
</evidence>
<proteinExistence type="predicted"/>